<feature type="region of interest" description="Disordered" evidence="1">
    <location>
        <begin position="45"/>
        <end position="69"/>
    </location>
</feature>
<proteinExistence type="predicted"/>
<dbReference type="Proteomes" id="UP000054532">
    <property type="component" value="Unassembled WGS sequence"/>
</dbReference>
<gene>
    <name evidence="2" type="ORF">L914_05994</name>
</gene>
<dbReference type="EMBL" id="KI692108">
    <property type="protein sequence ID" value="ETM49840.1"/>
    <property type="molecule type" value="Genomic_DNA"/>
</dbReference>
<protein>
    <submittedName>
        <fullName evidence="2">Uncharacterized protein</fullName>
    </submittedName>
</protein>
<sequence length="69" mass="7235">MVLRYVMADADGVRTPSGSATTSNTVETFNAITKKHESLSDAVFAEQAKSTPNIKSTKTGNGAEEGEAD</sequence>
<evidence type="ECO:0000256" key="1">
    <source>
        <dbReference type="SAM" id="MobiDB-lite"/>
    </source>
</evidence>
<organism evidence="2">
    <name type="scientific">Phytophthora nicotianae</name>
    <name type="common">Potato buckeye rot agent</name>
    <name type="synonym">Phytophthora parasitica</name>
    <dbReference type="NCBI Taxonomy" id="4792"/>
    <lineage>
        <taxon>Eukaryota</taxon>
        <taxon>Sar</taxon>
        <taxon>Stramenopiles</taxon>
        <taxon>Oomycota</taxon>
        <taxon>Peronosporomycetes</taxon>
        <taxon>Peronosporales</taxon>
        <taxon>Peronosporaceae</taxon>
        <taxon>Phytophthora</taxon>
    </lineage>
</organism>
<accession>W2NMS2</accession>
<reference evidence="2" key="1">
    <citation type="submission" date="2013-11" db="EMBL/GenBank/DDBJ databases">
        <title>The Genome Sequence of Phytophthora parasitica IAC_01/95.</title>
        <authorList>
            <consortium name="The Broad Institute Genomics Platform"/>
            <person name="Russ C."/>
            <person name="Tyler B."/>
            <person name="Panabieres F."/>
            <person name="Shan W."/>
            <person name="Tripathy S."/>
            <person name="Grunwald N."/>
            <person name="Machado M."/>
            <person name="Johnson C.S."/>
            <person name="Arredondo F."/>
            <person name="Hong C."/>
            <person name="Coffey M."/>
            <person name="Young S.K."/>
            <person name="Zeng Q."/>
            <person name="Gargeya S."/>
            <person name="Fitzgerald M."/>
            <person name="Abouelleil A."/>
            <person name="Alvarado L."/>
            <person name="Chapman S.B."/>
            <person name="Gainer-Dewar J."/>
            <person name="Goldberg J."/>
            <person name="Griggs A."/>
            <person name="Gujja S."/>
            <person name="Hansen M."/>
            <person name="Howarth C."/>
            <person name="Imamovic A."/>
            <person name="Ireland A."/>
            <person name="Larimer J."/>
            <person name="McCowan C."/>
            <person name="Murphy C."/>
            <person name="Pearson M."/>
            <person name="Poon T.W."/>
            <person name="Priest M."/>
            <person name="Roberts A."/>
            <person name="Saif S."/>
            <person name="Shea T."/>
            <person name="Sykes S."/>
            <person name="Wortman J."/>
            <person name="Nusbaum C."/>
            <person name="Birren B."/>
        </authorList>
    </citation>
    <scope>NUCLEOTIDE SEQUENCE [LARGE SCALE GENOMIC DNA]</scope>
    <source>
        <strain evidence="2">IAC_01/95</strain>
    </source>
</reference>
<evidence type="ECO:0000313" key="2">
    <source>
        <dbReference type="EMBL" id="ETM49840.1"/>
    </source>
</evidence>
<name>W2NMS2_PHYNI</name>
<dbReference type="AlphaFoldDB" id="W2NMS2"/>
<feature type="compositionally biased region" description="Polar residues" evidence="1">
    <location>
        <begin position="48"/>
        <end position="60"/>
    </location>
</feature>